<comment type="caution">
    <text evidence="2">The sequence shown here is derived from an EMBL/GenBank/DDBJ whole genome shotgun (WGS) entry which is preliminary data.</text>
</comment>
<dbReference type="InterPro" id="IPR029068">
    <property type="entry name" value="Glyas_Bleomycin-R_OHBP_Dase"/>
</dbReference>
<dbReference type="Proteomes" id="UP000886804">
    <property type="component" value="Unassembled WGS sequence"/>
</dbReference>
<accession>A0A9D2L894</accession>
<evidence type="ECO:0000313" key="2">
    <source>
        <dbReference type="EMBL" id="HJB07706.1"/>
    </source>
</evidence>
<dbReference type="AlphaFoldDB" id="A0A9D2L894"/>
<organism evidence="2 3">
    <name type="scientific">Candidatus Enterocloster faecavium</name>
    <dbReference type="NCBI Taxonomy" id="2838560"/>
    <lineage>
        <taxon>Bacteria</taxon>
        <taxon>Bacillati</taxon>
        <taxon>Bacillota</taxon>
        <taxon>Clostridia</taxon>
        <taxon>Lachnospirales</taxon>
        <taxon>Lachnospiraceae</taxon>
        <taxon>Enterocloster</taxon>
    </lineage>
</organism>
<protein>
    <submittedName>
        <fullName evidence="2">VOC family protein</fullName>
    </submittedName>
</protein>
<evidence type="ECO:0000313" key="3">
    <source>
        <dbReference type="Proteomes" id="UP000886804"/>
    </source>
</evidence>
<dbReference type="EMBL" id="DWYS01000090">
    <property type="protein sequence ID" value="HJB07706.1"/>
    <property type="molecule type" value="Genomic_DNA"/>
</dbReference>
<name>A0A9D2L894_9FIRM</name>
<sequence length="115" mass="12568">MEFDLKLSHIGMNASDDQEAMEWAKAFSELLGLEVKDGPTAVYSGDVIEIKKNGGRGAKGHIGFSVNDCEAALKYFEEKGVGAVESTKKFDSQGKCNFAYLDREIGGFAIHLMQE</sequence>
<reference evidence="2" key="1">
    <citation type="journal article" date="2021" name="PeerJ">
        <title>Extensive microbial diversity within the chicken gut microbiome revealed by metagenomics and culture.</title>
        <authorList>
            <person name="Gilroy R."/>
            <person name="Ravi A."/>
            <person name="Getino M."/>
            <person name="Pursley I."/>
            <person name="Horton D.L."/>
            <person name="Alikhan N.F."/>
            <person name="Baker D."/>
            <person name="Gharbi K."/>
            <person name="Hall N."/>
            <person name="Watson M."/>
            <person name="Adriaenssens E.M."/>
            <person name="Foster-Nyarko E."/>
            <person name="Jarju S."/>
            <person name="Secka A."/>
            <person name="Antonio M."/>
            <person name="Oren A."/>
            <person name="Chaudhuri R.R."/>
            <person name="La Ragione R."/>
            <person name="Hildebrand F."/>
            <person name="Pallen M.J."/>
        </authorList>
    </citation>
    <scope>NUCLEOTIDE SEQUENCE</scope>
    <source>
        <strain evidence="2">CHK188-4685</strain>
    </source>
</reference>
<dbReference type="SUPFAM" id="SSF54593">
    <property type="entry name" value="Glyoxalase/Bleomycin resistance protein/Dihydroxybiphenyl dioxygenase"/>
    <property type="match status" value="1"/>
</dbReference>
<dbReference type="Gene3D" id="3.10.180.10">
    <property type="entry name" value="2,3-Dihydroxybiphenyl 1,2-Dioxygenase, domain 1"/>
    <property type="match status" value="1"/>
</dbReference>
<evidence type="ECO:0000259" key="1">
    <source>
        <dbReference type="PROSITE" id="PS51819"/>
    </source>
</evidence>
<dbReference type="PROSITE" id="PS51819">
    <property type="entry name" value="VOC"/>
    <property type="match status" value="1"/>
</dbReference>
<reference evidence="2" key="2">
    <citation type="submission" date="2021-04" db="EMBL/GenBank/DDBJ databases">
        <authorList>
            <person name="Gilroy R."/>
        </authorList>
    </citation>
    <scope>NUCLEOTIDE SEQUENCE</scope>
    <source>
        <strain evidence="2">CHK188-4685</strain>
    </source>
</reference>
<gene>
    <name evidence="2" type="ORF">H9716_07550</name>
</gene>
<proteinExistence type="predicted"/>
<dbReference type="InterPro" id="IPR037523">
    <property type="entry name" value="VOC_core"/>
</dbReference>
<feature type="domain" description="VOC" evidence="1">
    <location>
        <begin position="6"/>
        <end position="115"/>
    </location>
</feature>